<organism evidence="1 2">
    <name type="scientific">Trypanosoma conorhini</name>
    <dbReference type="NCBI Taxonomy" id="83891"/>
    <lineage>
        <taxon>Eukaryota</taxon>
        <taxon>Discoba</taxon>
        <taxon>Euglenozoa</taxon>
        <taxon>Kinetoplastea</taxon>
        <taxon>Metakinetoplastina</taxon>
        <taxon>Trypanosomatida</taxon>
        <taxon>Trypanosomatidae</taxon>
        <taxon>Trypanosoma</taxon>
    </lineage>
</organism>
<dbReference type="Proteomes" id="UP000284403">
    <property type="component" value="Unassembled WGS sequence"/>
</dbReference>
<comment type="caution">
    <text evidence="1">The sequence shown here is derived from an EMBL/GenBank/DDBJ whole genome shotgun (WGS) entry which is preliminary data.</text>
</comment>
<dbReference type="EMBL" id="MKKU01000762">
    <property type="protein sequence ID" value="RNF02646.1"/>
    <property type="molecule type" value="Genomic_DNA"/>
</dbReference>
<gene>
    <name evidence="1" type="ORF">Tco025E_08345</name>
</gene>
<evidence type="ECO:0000313" key="2">
    <source>
        <dbReference type="Proteomes" id="UP000284403"/>
    </source>
</evidence>
<name>A0A3R7N9D8_9TRYP</name>
<dbReference type="OrthoDB" id="277080at2759"/>
<accession>A0A3R7N9D8</accession>
<protein>
    <submittedName>
        <fullName evidence="1">Uncharacterized protein</fullName>
    </submittedName>
</protein>
<dbReference type="GeneID" id="40321956"/>
<proteinExistence type="predicted"/>
<dbReference type="AlphaFoldDB" id="A0A3R7N9D8"/>
<reference evidence="1 2" key="1">
    <citation type="journal article" date="2018" name="BMC Genomics">
        <title>Genomic comparison of Trypanosoma conorhini and Trypanosoma rangeli to Trypanosoma cruzi strains of high and low virulence.</title>
        <authorList>
            <person name="Bradwell K.R."/>
            <person name="Koparde V.N."/>
            <person name="Matveyev A.V."/>
            <person name="Serrano M.G."/>
            <person name="Alves J.M."/>
            <person name="Parikh H."/>
            <person name="Huang B."/>
            <person name="Lee V."/>
            <person name="Espinosa-Alvarez O."/>
            <person name="Ortiz P.A."/>
            <person name="Costa-Martins A.G."/>
            <person name="Teixeira M.M."/>
            <person name="Buck G.A."/>
        </authorList>
    </citation>
    <scope>NUCLEOTIDE SEQUENCE [LARGE SCALE GENOMIC DNA]</scope>
    <source>
        <strain evidence="1 2">025E</strain>
    </source>
</reference>
<sequence length="979" mass="110804">MEDLSYRGAMVMPLPMVHLRRCHNPEKALVVYQNAKGKGEAAVQELLARARIIVPALMNYLFFSSTHVAVLYLGKKVVDGKKLGVEEGAVDMKIRMLRYLTTDMWPPLLRTDAPEDSGMAEFPFSSYGESLLEDLPPGEAKLGNVCRETSIKFLRLVALQRSMEVLVYVKNGVAGMKYLKLILRNTMERVHFDVIDTRDEKHRWEERKLFVRILDNLETQRAIPSFEAYESYFREACTVAARLSVHHAILKKRVVVVDSRSGGGKEDAGEERQHSWMAKLSKPEGSMLDYKSYIFDTVAEIKYNCIRFMCGFLNAYMEGKLVIGVHEVPRRNPDGSIPPFGDGKNSIIRHDDLVDQYVVGVCLTAADLEDIQQSLSQQLLECVPPVPPEAVRVVVLPVQFPKNFKISSRVLVLCDNEANGYGNAIKQKIFCALHHLVPQGLALVVVRSQTLQQAFLQDGECFHKHKIGFYGVAAVQEPLLLDRLKWEESLSYVLEGQKSCCRFVFVDAPGDIEVVSLGVVEVSVNLKRTACLPLRMYTGKFFSGWPSIPIWDTVTQTVRCVERNYNVFASLLGATGGSVPKFHKRNSTALAVPLPVRFSLPSEPSQRWALRHSLHSWFSDPQVAGRVLSFLGDTLDSLRFRLLHPVCDTVFERRQGIHLLQLLFATSLGDVSMRCSWDALSWMQSEMREAEIPPMPLLLCRVFESIGTLPSPFPYVAVPLEQQSFRVSKYLVPLFNLQSYFDGQMRPSIVLDMRDGIVKAIRLQNGIFILQRVFGVGFEQITRRHLSQFLYRRRMSEEGRFSDEDALISDTIQGFLTPSLFRPFMHASDEEQALLLPLAAAVEDTGIQTLPREMERRLPLLAFKFLTEDTLPKCGVSSSTAPQSDGGTEVEHEQADVRRIPWTLSHLLAWFNVLASDEHVQHFGYCRRSVAFRISSLREVCSEHVDRIEEGNAFLSRLRFADSPQSCLLHQVVDAWLSL</sequence>
<evidence type="ECO:0000313" key="1">
    <source>
        <dbReference type="EMBL" id="RNF02646.1"/>
    </source>
</evidence>
<keyword evidence="2" id="KW-1185">Reference proteome</keyword>
<dbReference type="RefSeq" id="XP_029224689.1">
    <property type="nucleotide sequence ID" value="XM_029375195.1"/>
</dbReference>